<gene>
    <name evidence="1" type="ORF">HGRIS_006702</name>
</gene>
<accession>A0ABR3J9T3</accession>
<keyword evidence="2" id="KW-1185">Reference proteome</keyword>
<protein>
    <submittedName>
        <fullName evidence="1">Uncharacterized protein</fullName>
    </submittedName>
</protein>
<comment type="caution">
    <text evidence="1">The sequence shown here is derived from an EMBL/GenBank/DDBJ whole genome shotgun (WGS) entry which is preliminary data.</text>
</comment>
<organism evidence="1 2">
    <name type="scientific">Hohenbuehelia grisea</name>
    <dbReference type="NCBI Taxonomy" id="104357"/>
    <lineage>
        <taxon>Eukaryota</taxon>
        <taxon>Fungi</taxon>
        <taxon>Dikarya</taxon>
        <taxon>Basidiomycota</taxon>
        <taxon>Agaricomycotina</taxon>
        <taxon>Agaricomycetes</taxon>
        <taxon>Agaricomycetidae</taxon>
        <taxon>Agaricales</taxon>
        <taxon>Pleurotineae</taxon>
        <taxon>Pleurotaceae</taxon>
        <taxon>Hohenbuehelia</taxon>
    </lineage>
</organism>
<dbReference type="EMBL" id="JASNQZ010000010">
    <property type="protein sequence ID" value="KAL0952429.1"/>
    <property type="molecule type" value="Genomic_DNA"/>
</dbReference>
<dbReference type="Proteomes" id="UP001556367">
    <property type="component" value="Unassembled WGS sequence"/>
</dbReference>
<evidence type="ECO:0000313" key="2">
    <source>
        <dbReference type="Proteomes" id="UP001556367"/>
    </source>
</evidence>
<proteinExistence type="predicted"/>
<reference evidence="2" key="1">
    <citation type="submission" date="2024-06" db="EMBL/GenBank/DDBJ databases">
        <title>Multi-omics analyses provide insights into the biosynthesis of the anticancer antibiotic pleurotin in Hohenbuehelia grisea.</title>
        <authorList>
            <person name="Weaver J.A."/>
            <person name="Alberti F."/>
        </authorList>
    </citation>
    <scope>NUCLEOTIDE SEQUENCE [LARGE SCALE GENOMIC DNA]</scope>
    <source>
        <strain evidence="2">T-177</strain>
    </source>
</reference>
<sequence>MSSDEATQIRISRISINTGEFAVQRKIKLTVTDAKGITREAKQTFFLKTYVRWDAANLILKPGDNISVSHEWILPFKKKGDQSFTFPFEEAQGHLNTDSSLDKQHVQVLFAQPEPRSDNDSMQTFCLYCCGVPSLCLLSCYLCQSIGSIAKFMAAPSGFD</sequence>
<name>A0ABR3J9T3_9AGAR</name>
<evidence type="ECO:0000313" key="1">
    <source>
        <dbReference type="EMBL" id="KAL0952429.1"/>
    </source>
</evidence>